<dbReference type="SUPFAM" id="SSF51338">
    <property type="entry name" value="Composite domain of metallo-dependent hydrolases"/>
    <property type="match status" value="1"/>
</dbReference>
<keyword evidence="5 9" id="KW-0378">Hydrolase</keyword>
<dbReference type="RefSeq" id="WP_109245303.1">
    <property type="nucleotide sequence ID" value="NZ_BFFO01000002.1"/>
</dbReference>
<protein>
    <recommendedName>
        <fullName evidence="3">N-acetylglucosamine-6-phosphate deacetylase</fullName>
        <ecNumber evidence="2">3.5.1.25</ecNumber>
    </recommendedName>
</protein>
<evidence type="ECO:0000256" key="3">
    <source>
        <dbReference type="ARBA" id="ARBA00018029"/>
    </source>
</evidence>
<dbReference type="Gene3D" id="3.20.20.140">
    <property type="entry name" value="Metal-dependent hydrolases"/>
    <property type="match status" value="1"/>
</dbReference>
<dbReference type="InterPro" id="IPR006680">
    <property type="entry name" value="Amidohydro-rel"/>
</dbReference>
<evidence type="ECO:0000256" key="9">
    <source>
        <dbReference type="PIRNR" id="PIRNR038994"/>
    </source>
</evidence>
<dbReference type="CDD" id="cd00854">
    <property type="entry name" value="NagA"/>
    <property type="match status" value="1"/>
</dbReference>
<feature type="binding site" evidence="12">
    <location>
        <position position="127"/>
    </location>
    <ligand>
        <name>Zn(2+)</name>
        <dbReference type="ChEBI" id="CHEBI:29105"/>
    </ligand>
</feature>
<evidence type="ECO:0000259" key="13">
    <source>
        <dbReference type="Pfam" id="PF01979"/>
    </source>
</evidence>
<dbReference type="AlphaFoldDB" id="A0A2R5HIU2"/>
<evidence type="ECO:0000256" key="7">
    <source>
        <dbReference type="ARBA" id="ARBA00047647"/>
    </source>
</evidence>
<feature type="binding site" evidence="11">
    <location>
        <begin position="306"/>
        <end position="308"/>
    </location>
    <ligand>
        <name>substrate</name>
    </ligand>
</feature>
<dbReference type="InterPro" id="IPR003764">
    <property type="entry name" value="GlcNAc_6-P_deAcase"/>
</dbReference>
<feature type="binding site" evidence="12">
    <location>
        <position position="214"/>
    </location>
    <ligand>
        <name>Zn(2+)</name>
        <dbReference type="ChEBI" id="CHEBI:29105"/>
    </ligand>
</feature>
<dbReference type="Gene3D" id="2.30.40.10">
    <property type="entry name" value="Urease, subunit C, domain 1"/>
    <property type="match status" value="1"/>
</dbReference>
<evidence type="ECO:0000256" key="6">
    <source>
        <dbReference type="ARBA" id="ARBA00023277"/>
    </source>
</evidence>
<comment type="catalytic activity">
    <reaction evidence="7">
        <text>N-acetyl-D-glucosamine 6-phosphate + H2O = D-glucosamine 6-phosphate + acetate</text>
        <dbReference type="Rhea" id="RHEA:22936"/>
        <dbReference type="ChEBI" id="CHEBI:15377"/>
        <dbReference type="ChEBI" id="CHEBI:30089"/>
        <dbReference type="ChEBI" id="CHEBI:57513"/>
        <dbReference type="ChEBI" id="CHEBI:58725"/>
        <dbReference type="EC" id="3.5.1.25"/>
    </reaction>
</comment>
<organism evidence="14 15">
    <name type="scientific">Lactococcus termiticola</name>
    <dbReference type="NCBI Taxonomy" id="2169526"/>
    <lineage>
        <taxon>Bacteria</taxon>
        <taxon>Bacillati</taxon>
        <taxon>Bacillota</taxon>
        <taxon>Bacilli</taxon>
        <taxon>Lactobacillales</taxon>
        <taxon>Streptococcaceae</taxon>
        <taxon>Lactococcus</taxon>
    </lineage>
</organism>
<gene>
    <name evidence="14" type="primary">nagA_1</name>
    <name evidence="14" type="ORF">NtB2_00429</name>
</gene>
<dbReference type="Pfam" id="PF01979">
    <property type="entry name" value="Amidohydro_1"/>
    <property type="match status" value="1"/>
</dbReference>
<evidence type="ECO:0000256" key="4">
    <source>
        <dbReference type="ARBA" id="ARBA00022723"/>
    </source>
</evidence>
<evidence type="ECO:0000313" key="15">
    <source>
        <dbReference type="Proteomes" id="UP000245021"/>
    </source>
</evidence>
<reference evidence="14 15" key="1">
    <citation type="journal article" date="2018" name="Genome Announc.">
        <title>Draft Genome Sequence of Lactococcus sp. Strain NtB2 (JCM 32569), Isolated from the Gut of the Higher Termite Nasutitermes takasagoensis.</title>
        <authorList>
            <person name="Noda S."/>
            <person name="Aihara C."/>
            <person name="Yuki M."/>
            <person name="Ohkuma M."/>
        </authorList>
    </citation>
    <scope>NUCLEOTIDE SEQUENCE [LARGE SCALE GENOMIC DNA]</scope>
    <source>
        <strain evidence="14 15">NtB2</strain>
    </source>
</reference>
<proteinExistence type="inferred from homology"/>
<comment type="caution">
    <text evidence="14">The sequence shown here is derived from an EMBL/GenBank/DDBJ whole genome shotgun (WGS) entry which is preliminary data.</text>
</comment>
<dbReference type="InterPro" id="IPR011059">
    <property type="entry name" value="Metal-dep_hydrolase_composite"/>
</dbReference>
<dbReference type="EC" id="3.5.1.25" evidence="2"/>
<dbReference type="GO" id="GO:0006046">
    <property type="term" value="P:N-acetylglucosamine catabolic process"/>
    <property type="evidence" value="ECO:0007669"/>
    <property type="project" value="TreeGrafter"/>
</dbReference>
<dbReference type="GO" id="GO:0046872">
    <property type="term" value="F:metal ion binding"/>
    <property type="evidence" value="ECO:0007669"/>
    <property type="project" value="UniProtKB-KW"/>
</dbReference>
<dbReference type="NCBIfam" id="TIGR00221">
    <property type="entry name" value="nagA"/>
    <property type="match status" value="1"/>
</dbReference>
<evidence type="ECO:0000256" key="10">
    <source>
        <dbReference type="PIRSR" id="PIRSR038994-1"/>
    </source>
</evidence>
<dbReference type="PANTHER" id="PTHR11113">
    <property type="entry name" value="N-ACETYLGLUCOSAMINE-6-PHOSPHATE DEACETYLASE"/>
    <property type="match status" value="1"/>
</dbReference>
<accession>A0A2R5HIU2</accession>
<feature type="binding site" evidence="11">
    <location>
        <begin position="217"/>
        <end position="218"/>
    </location>
    <ligand>
        <name>substrate</name>
    </ligand>
</feature>
<feature type="binding site" evidence="11">
    <location>
        <position position="138"/>
    </location>
    <ligand>
        <name>substrate</name>
    </ligand>
</feature>
<evidence type="ECO:0000256" key="1">
    <source>
        <dbReference type="ARBA" id="ARBA00010716"/>
    </source>
</evidence>
<evidence type="ECO:0000256" key="2">
    <source>
        <dbReference type="ARBA" id="ARBA00011899"/>
    </source>
</evidence>
<sequence>MTYYIKADKFFYPSQTKMGGFLEVNEGKFGRHLEAVPEAASVEDLTGYWIAPGLVDTHVHGFENRDVMDASPKVLETMSQGLLKQGVTSWLPTALTADHALLSRVCESIQQVMGNQSGAKIRGLFFEGPYFTATHKGAQNPAYMTDPDLEEFRRWNEACQGMIRKIALAPERPGAEAFIRALNEQGIAVAIGHSDASLKQALDAIDAGASIFVHGFNGMSAFGHREPGMVGAMLSTANTYAELICDGHHVHPRAAKILLQAKGAERTILITDAMRAAGMPDGDYLLGEFTVGVKAGVARLKEGGSLAGSILLLKDALKNIVDWGIATAEEAVMMATLTPAKSVGIEDCCGQIKEGHRADFIVLDKEMNLQEVYLEGEKVG</sequence>
<dbReference type="GO" id="GO:0008448">
    <property type="term" value="F:N-acetylglucosamine-6-phosphate deacetylase activity"/>
    <property type="evidence" value="ECO:0007669"/>
    <property type="project" value="UniProtKB-EC"/>
</dbReference>
<dbReference type="InterPro" id="IPR032466">
    <property type="entry name" value="Metal_Hydrolase"/>
</dbReference>
<keyword evidence="15" id="KW-1185">Reference proteome</keyword>
<feature type="domain" description="Amidohydrolase-related" evidence="13">
    <location>
        <begin position="50"/>
        <end position="377"/>
    </location>
</feature>
<dbReference type="SUPFAM" id="SSF51556">
    <property type="entry name" value="Metallo-dependent hydrolases"/>
    <property type="match status" value="1"/>
</dbReference>
<evidence type="ECO:0000256" key="12">
    <source>
        <dbReference type="PIRSR" id="PIRSR038994-3"/>
    </source>
</evidence>
<feature type="binding site" evidence="11">
    <location>
        <position position="225"/>
    </location>
    <ligand>
        <name>substrate</name>
    </ligand>
</feature>
<keyword evidence="6 9" id="KW-0119">Carbohydrate metabolism</keyword>
<evidence type="ECO:0000256" key="11">
    <source>
        <dbReference type="PIRSR" id="PIRSR038994-2"/>
    </source>
</evidence>
<comment type="similarity">
    <text evidence="1 9">Belongs to the metallo-dependent hydrolases superfamily. NagA family.</text>
</comment>
<feature type="binding site" evidence="11">
    <location>
        <position position="249"/>
    </location>
    <ligand>
        <name>substrate</name>
    </ligand>
</feature>
<evidence type="ECO:0000313" key="14">
    <source>
        <dbReference type="EMBL" id="GBG96318.1"/>
    </source>
</evidence>
<feature type="binding site" evidence="12">
    <location>
        <position position="193"/>
    </location>
    <ligand>
        <name>Zn(2+)</name>
        <dbReference type="ChEBI" id="CHEBI:29105"/>
    </ligand>
</feature>
<keyword evidence="4 12" id="KW-0479">Metal-binding</keyword>
<dbReference type="FunFam" id="3.20.20.140:FF:000004">
    <property type="entry name" value="N-acetylglucosamine-6-phosphate deacetylase"/>
    <property type="match status" value="1"/>
</dbReference>
<dbReference type="PIRSF" id="PIRSF038994">
    <property type="entry name" value="NagA"/>
    <property type="match status" value="1"/>
</dbReference>
<evidence type="ECO:0000256" key="5">
    <source>
        <dbReference type="ARBA" id="ARBA00022801"/>
    </source>
</evidence>
<dbReference type="OrthoDB" id="9776488at2"/>
<name>A0A2R5HIU2_9LACT</name>
<feature type="active site" description="Proton donor/acceptor" evidence="10">
    <location>
        <position position="272"/>
    </location>
</feature>
<comment type="pathway">
    <text evidence="8">Amino-sugar metabolism; N-acetylneuraminate degradation; D-fructose 6-phosphate from N-acetylneuraminate: step 4/5.</text>
</comment>
<dbReference type="EMBL" id="BFFO01000002">
    <property type="protein sequence ID" value="GBG96318.1"/>
    <property type="molecule type" value="Genomic_DNA"/>
</dbReference>
<evidence type="ECO:0000256" key="8">
    <source>
        <dbReference type="ARBA" id="ARBA00060590"/>
    </source>
</evidence>
<dbReference type="PANTHER" id="PTHR11113:SF14">
    <property type="entry name" value="N-ACETYLGLUCOSAMINE-6-PHOSPHATE DEACETYLASE"/>
    <property type="match status" value="1"/>
</dbReference>
<comment type="cofactor">
    <cofactor evidence="12">
        <name>a divalent metal cation</name>
        <dbReference type="ChEBI" id="CHEBI:60240"/>
    </cofactor>
    <text evidence="12">Binds 1 divalent metal cation per subunit.</text>
</comment>
<dbReference type="Proteomes" id="UP000245021">
    <property type="component" value="Unassembled WGS sequence"/>
</dbReference>